<evidence type="ECO:0000256" key="4">
    <source>
        <dbReference type="SAM" id="Phobius"/>
    </source>
</evidence>
<dbReference type="CDD" id="cd08556">
    <property type="entry name" value="GDPD"/>
    <property type="match status" value="1"/>
</dbReference>
<proteinExistence type="evidence at transcript level"/>
<keyword evidence="2" id="KW-0319">Glycerol metabolism</keyword>
<dbReference type="InterPro" id="IPR030395">
    <property type="entry name" value="GP_PDE_dom"/>
</dbReference>
<dbReference type="GO" id="GO:0006629">
    <property type="term" value="P:lipid metabolic process"/>
    <property type="evidence" value="ECO:0007669"/>
    <property type="project" value="InterPro"/>
</dbReference>
<feature type="transmembrane region" description="Helical" evidence="4">
    <location>
        <begin position="29"/>
        <end position="48"/>
    </location>
</feature>
<dbReference type="EC" id="3.1.4.46" evidence="1"/>
<dbReference type="PANTHER" id="PTHR47449">
    <property type="entry name" value="GLYCEROPHOSPHODIESTER PHOSPHODIESTERASE GDPD4"/>
    <property type="match status" value="1"/>
</dbReference>
<dbReference type="PANTHER" id="PTHR47449:SF2">
    <property type="entry name" value="GLYCEROPHOSPHODIESTER PHOSPHODIESTERASE GDPD4"/>
    <property type="match status" value="1"/>
</dbReference>
<keyword evidence="4" id="KW-1133">Transmembrane helix</keyword>
<dbReference type="InterPro" id="IPR044236">
    <property type="entry name" value="GDPD4"/>
</dbReference>
<evidence type="ECO:0000313" key="6">
    <source>
        <dbReference type="EMBL" id="ABR17926.1"/>
    </source>
</evidence>
<dbReference type="Pfam" id="PF03009">
    <property type="entry name" value="GDPD"/>
    <property type="match status" value="1"/>
</dbReference>
<accession>B8LQJ6</accession>
<dbReference type="PROSITE" id="PS51704">
    <property type="entry name" value="GP_PDE"/>
    <property type="match status" value="1"/>
</dbReference>
<keyword evidence="4" id="KW-0812">Transmembrane</keyword>
<protein>
    <recommendedName>
        <fullName evidence="1">glycerophosphodiester phosphodiesterase</fullName>
        <ecNumber evidence="1">3.1.4.46</ecNumber>
    </recommendedName>
</protein>
<dbReference type="InterPro" id="IPR017946">
    <property type="entry name" value="PLC-like_Pdiesterase_TIM-brl"/>
</dbReference>
<evidence type="ECO:0000256" key="3">
    <source>
        <dbReference type="ARBA" id="ARBA00047512"/>
    </source>
</evidence>
<dbReference type="GO" id="GO:0008889">
    <property type="term" value="F:glycerophosphodiester phosphodiesterase activity"/>
    <property type="evidence" value="ECO:0007669"/>
    <property type="project" value="UniProtKB-EC"/>
</dbReference>
<dbReference type="SUPFAM" id="SSF51695">
    <property type="entry name" value="PLC-like phosphodiesterases"/>
    <property type="match status" value="1"/>
</dbReference>
<sequence>MEGKGLMAKPSAFSAQWFRRRRRRFSSRTFVRFFVFLAIMAFLPQIFFQYRLKRHDQAQSRKCGWLQNPPLVCAHGGDSSRAPPNTMTSYRLAIHSQVDCVEIDASRSRDGVLVALHDRDLQNITGDNTLKIKGLDAGFGFAKEFQNQEVPTLDDALKFVSESVKQVIVDVKVGPPYFQQGLAADLLSVINKTECRNCIIWAKLDTLGRELKQLSHDIMVGYIVMKDPITGIQSDLLRMEGAEVIGVYHGLVNEKLVKLAHRAGKKVYAWTVDDIESMQKMLLVGVDSIITSQPNSLQKMMEYIRNQCMDVGF</sequence>
<evidence type="ECO:0000256" key="1">
    <source>
        <dbReference type="ARBA" id="ARBA00012247"/>
    </source>
</evidence>
<dbReference type="GO" id="GO:0006071">
    <property type="term" value="P:glycerol metabolic process"/>
    <property type="evidence" value="ECO:0007669"/>
    <property type="project" value="UniProtKB-KW"/>
</dbReference>
<dbReference type="Gene3D" id="3.20.20.190">
    <property type="entry name" value="Phosphatidylinositol (PI) phosphodiesterase"/>
    <property type="match status" value="1"/>
</dbReference>
<feature type="domain" description="GP-PDE" evidence="5">
    <location>
        <begin position="70"/>
        <end position="301"/>
    </location>
</feature>
<evidence type="ECO:0000259" key="5">
    <source>
        <dbReference type="PROSITE" id="PS51704"/>
    </source>
</evidence>
<dbReference type="AlphaFoldDB" id="B8LQJ6"/>
<reference evidence="6" key="1">
    <citation type="submission" date="2007-06" db="EMBL/GenBank/DDBJ databases">
        <title>Full length cDNA sequences from Sitka Spruce (Picea sitchensis).</title>
        <authorList>
            <person name="Ralph S.G."/>
            <person name="Chun H.E."/>
            <person name="Liao N."/>
            <person name="Ali J."/>
            <person name="Reid K."/>
            <person name="Kolosova N."/>
            <person name="Cooper N."/>
            <person name="Cullis C."/>
            <person name="Jancsik S."/>
            <person name="Moore R."/>
            <person name="Mayo M."/>
            <person name="Wagner S."/>
            <person name="Holt R.A."/>
            <person name="Jones S.J.M."/>
            <person name="Marra M.A."/>
            <person name="Ritland C.E."/>
            <person name="Ritland K."/>
            <person name="Bohlmann J."/>
        </authorList>
    </citation>
    <scope>NUCLEOTIDE SEQUENCE</scope>
    <source>
        <tissue evidence="6">Bark</tissue>
    </source>
</reference>
<comment type="catalytic activity">
    <reaction evidence="3">
        <text>a sn-glycero-3-phosphodiester + H2O = an alcohol + sn-glycerol 3-phosphate + H(+)</text>
        <dbReference type="Rhea" id="RHEA:12969"/>
        <dbReference type="ChEBI" id="CHEBI:15377"/>
        <dbReference type="ChEBI" id="CHEBI:15378"/>
        <dbReference type="ChEBI" id="CHEBI:30879"/>
        <dbReference type="ChEBI" id="CHEBI:57597"/>
        <dbReference type="ChEBI" id="CHEBI:83408"/>
        <dbReference type="EC" id="3.1.4.46"/>
    </reaction>
</comment>
<keyword evidence="4" id="KW-0472">Membrane</keyword>
<name>B8LQJ6_PICSI</name>
<dbReference type="EMBL" id="EF678149">
    <property type="protein sequence ID" value="ABR17926.1"/>
    <property type="molecule type" value="mRNA"/>
</dbReference>
<organism evidence="6">
    <name type="scientific">Picea sitchensis</name>
    <name type="common">Sitka spruce</name>
    <name type="synonym">Pinus sitchensis</name>
    <dbReference type="NCBI Taxonomy" id="3332"/>
    <lineage>
        <taxon>Eukaryota</taxon>
        <taxon>Viridiplantae</taxon>
        <taxon>Streptophyta</taxon>
        <taxon>Embryophyta</taxon>
        <taxon>Tracheophyta</taxon>
        <taxon>Spermatophyta</taxon>
        <taxon>Pinopsida</taxon>
        <taxon>Pinidae</taxon>
        <taxon>Conifers I</taxon>
        <taxon>Pinales</taxon>
        <taxon>Pinaceae</taxon>
        <taxon>Picea</taxon>
    </lineage>
</organism>
<evidence type="ECO:0000256" key="2">
    <source>
        <dbReference type="ARBA" id="ARBA00022798"/>
    </source>
</evidence>